<comment type="caution">
    <text evidence="9">The sequence shown here is derived from an EMBL/GenBank/DDBJ whole genome shotgun (WGS) entry which is preliminary data.</text>
</comment>
<feature type="transmembrane region" description="Helical" evidence="6">
    <location>
        <begin position="489"/>
        <end position="510"/>
    </location>
</feature>
<dbReference type="Proteomes" id="UP000033647">
    <property type="component" value="Unassembled WGS sequence"/>
</dbReference>
<gene>
    <name evidence="9" type="ORF">TI39_contig58g00007</name>
</gene>
<evidence type="ECO:0000259" key="8">
    <source>
        <dbReference type="Pfam" id="PF11970"/>
    </source>
</evidence>
<evidence type="ECO:0000256" key="3">
    <source>
        <dbReference type="ARBA" id="ARBA00022989"/>
    </source>
</evidence>
<evidence type="ECO:0000256" key="4">
    <source>
        <dbReference type="ARBA" id="ARBA00023136"/>
    </source>
</evidence>
<dbReference type="OrthoDB" id="5368598at2759"/>
<evidence type="ECO:0000256" key="1">
    <source>
        <dbReference type="ARBA" id="ARBA00004141"/>
    </source>
</evidence>
<feature type="compositionally biased region" description="Polar residues" evidence="5">
    <location>
        <begin position="425"/>
        <end position="439"/>
    </location>
</feature>
<feature type="compositionally biased region" description="Polar residues" evidence="5">
    <location>
        <begin position="356"/>
        <end position="365"/>
    </location>
</feature>
<evidence type="ECO:0000256" key="5">
    <source>
        <dbReference type="SAM" id="MobiDB-lite"/>
    </source>
</evidence>
<dbReference type="STRING" id="1047168.A0A0F4GY38"/>
<feature type="domain" description="Glucose receptor Git3-like N-terminal" evidence="7">
    <location>
        <begin position="78"/>
        <end position="268"/>
    </location>
</feature>
<dbReference type="SUPFAM" id="SSF81321">
    <property type="entry name" value="Family A G protein-coupled receptor-like"/>
    <property type="match status" value="1"/>
</dbReference>
<feature type="transmembrane region" description="Helical" evidence="6">
    <location>
        <begin position="82"/>
        <end position="102"/>
    </location>
</feature>
<feature type="transmembrane region" description="Helical" evidence="6">
    <location>
        <begin position="522"/>
        <end position="545"/>
    </location>
</feature>
<keyword evidence="3 6" id="KW-1133">Transmembrane helix</keyword>
<protein>
    <submittedName>
        <fullName evidence="9">Uncharacterized protein</fullName>
    </submittedName>
</protein>
<dbReference type="GO" id="GO:0007189">
    <property type="term" value="P:adenylate cyclase-activating G protein-coupled receptor signaling pathway"/>
    <property type="evidence" value="ECO:0007669"/>
    <property type="project" value="TreeGrafter"/>
</dbReference>
<feature type="compositionally biased region" description="Polar residues" evidence="5">
    <location>
        <begin position="376"/>
        <end position="405"/>
    </location>
</feature>
<dbReference type="GO" id="GO:0004930">
    <property type="term" value="F:G protein-coupled receptor activity"/>
    <property type="evidence" value="ECO:0007669"/>
    <property type="project" value="TreeGrafter"/>
</dbReference>
<feature type="region of interest" description="Disordered" evidence="5">
    <location>
        <begin position="708"/>
        <end position="766"/>
    </location>
</feature>
<keyword evidence="2 6" id="KW-0812">Transmembrane</keyword>
<accession>A0A0F4GY38</accession>
<reference evidence="9 10" key="1">
    <citation type="submission" date="2015-03" db="EMBL/GenBank/DDBJ databases">
        <title>RNA-seq based gene annotation and comparative genomics of four Zymoseptoria species reveal species-specific pathogenicity related genes and transposable element activity.</title>
        <authorList>
            <person name="Grandaubert J."/>
            <person name="Bhattacharyya A."/>
            <person name="Stukenbrock E.H."/>
        </authorList>
    </citation>
    <scope>NUCLEOTIDE SEQUENCE [LARGE SCALE GENOMIC DNA]</scope>
    <source>
        <strain evidence="9 10">Zb18110</strain>
    </source>
</reference>
<feature type="compositionally biased region" description="Polar residues" evidence="5">
    <location>
        <begin position="580"/>
        <end position="591"/>
    </location>
</feature>
<evidence type="ECO:0000313" key="10">
    <source>
        <dbReference type="Proteomes" id="UP000033647"/>
    </source>
</evidence>
<keyword evidence="10" id="KW-1185">Reference proteome</keyword>
<sequence>MPSIPLVDSDDGPFQTVELVVRKAIDLATGTATQHFTYPKSQQASGTQQHGLLEARASSLGANPNFSASTILLQRQRYQLQVIAATFSSVSVLAAICALYWFTMMRRNFRRDLVLLLVAGDFWKSSWFLISASTTLAGVDTSTPTQICQASGYFLQMGIESCDLAIFLMSLHMSLQIFPPTRSFLGHDGLYRVRYYVLAAWLIIPGAFVSLAFVNAGHAFIAQGGFCTLPIRPFWYRLALSWIPRYLIWIFIMGVAVRIYSHVGYEFKVFADESDHSSSAGAIPGGSDGTQQTRLPGEGDTTRHSYMERSDAAGVEKAADHNDSIAPDQRGNILSTIKKPLRPGMAMLTSRESRRQSVPTFTSVFGSGPTFDDGTTAGQDSTLRPTSQSTPTSRRGSRQDNNGGHISTEDFAPPPLWTPHPRNHGSFSTINSNKSSNSYDPGHPAPLPPIKEIKTSTSNSVSGAALSRDNAATRALQLRRKAIQRQLRLLFIYPIVYLILWIMPFISHAFSYSNHFAQHPVYPINVLSIFCHSIMGFVDVCIFCWREKPWRHIPGSDGTFLGSFAFWRFGQDSRYNAAFHQQKSDVPNTSPDVPLTEKDEDSRQLTSSEGLVGYLKRWSKSFSSHSGATTNTSGSRATTSPDLPGPSATPSPRKSHFPPAPPVVVPLQKRPHRRTHSGRSDRRMLEAEHAQERLAIERAESWRRSALVDADGRQDGRKGSATSDGQQSLGGGLVQPPPAKKEWWDRHLSLGGESVFAGDEEESGKS</sequence>
<dbReference type="PANTHER" id="PTHR23112">
    <property type="entry name" value="G PROTEIN-COUPLED RECEPTOR 157-RELATED"/>
    <property type="match status" value="1"/>
</dbReference>
<feature type="transmembrane region" description="Helical" evidence="6">
    <location>
        <begin position="195"/>
        <end position="214"/>
    </location>
</feature>
<dbReference type="PANTHER" id="PTHR23112:SF37">
    <property type="entry name" value="G PROTEIN-COUPLED RECEPTOR GPR1"/>
    <property type="match status" value="1"/>
</dbReference>
<keyword evidence="4 6" id="KW-0472">Membrane</keyword>
<evidence type="ECO:0000256" key="2">
    <source>
        <dbReference type="ARBA" id="ARBA00022692"/>
    </source>
</evidence>
<dbReference type="EMBL" id="LAFY01000055">
    <property type="protein sequence ID" value="KJY02370.1"/>
    <property type="molecule type" value="Genomic_DNA"/>
</dbReference>
<evidence type="ECO:0000313" key="9">
    <source>
        <dbReference type="EMBL" id="KJY02370.1"/>
    </source>
</evidence>
<dbReference type="InterPro" id="IPR023041">
    <property type="entry name" value="Glucose_rcpt_Git3-like_N"/>
</dbReference>
<feature type="region of interest" description="Disordered" evidence="5">
    <location>
        <begin position="278"/>
        <end position="454"/>
    </location>
</feature>
<feature type="transmembrane region" description="Helical" evidence="6">
    <location>
        <begin position="234"/>
        <end position="260"/>
    </location>
</feature>
<dbReference type="AlphaFoldDB" id="A0A0F4GY38"/>
<dbReference type="InterPro" id="IPR022596">
    <property type="entry name" value="GPR1/2/3_C"/>
</dbReference>
<feature type="region of interest" description="Disordered" evidence="5">
    <location>
        <begin position="622"/>
        <end position="685"/>
    </location>
</feature>
<evidence type="ECO:0000259" key="7">
    <source>
        <dbReference type="Pfam" id="PF11710"/>
    </source>
</evidence>
<name>A0A0F4GY38_9PEZI</name>
<organism evidence="9 10">
    <name type="scientific">Zymoseptoria brevis</name>
    <dbReference type="NCBI Taxonomy" id="1047168"/>
    <lineage>
        <taxon>Eukaryota</taxon>
        <taxon>Fungi</taxon>
        <taxon>Dikarya</taxon>
        <taxon>Ascomycota</taxon>
        <taxon>Pezizomycotina</taxon>
        <taxon>Dothideomycetes</taxon>
        <taxon>Dothideomycetidae</taxon>
        <taxon>Mycosphaerellales</taxon>
        <taxon>Mycosphaerellaceae</taxon>
        <taxon>Zymoseptoria</taxon>
    </lineage>
</organism>
<evidence type="ECO:0000256" key="6">
    <source>
        <dbReference type="SAM" id="Phobius"/>
    </source>
</evidence>
<feature type="compositionally biased region" description="Polar residues" evidence="5">
    <location>
        <begin position="622"/>
        <end position="641"/>
    </location>
</feature>
<dbReference type="Pfam" id="PF11970">
    <property type="entry name" value="GPR_Gpa2_C"/>
    <property type="match status" value="1"/>
</dbReference>
<dbReference type="GO" id="GO:0005886">
    <property type="term" value="C:plasma membrane"/>
    <property type="evidence" value="ECO:0007669"/>
    <property type="project" value="TreeGrafter"/>
</dbReference>
<feature type="domain" description="G protein-coupled receptor GPR1/2/3 C-terminal" evidence="8">
    <location>
        <begin position="479"/>
        <end position="552"/>
    </location>
</feature>
<dbReference type="Pfam" id="PF11710">
    <property type="entry name" value="Git3"/>
    <property type="match status" value="1"/>
</dbReference>
<comment type="subcellular location">
    <subcellularLocation>
        <location evidence="1">Membrane</location>
        <topology evidence="1">Multi-pass membrane protein</topology>
    </subcellularLocation>
</comment>
<feature type="compositionally biased region" description="Basic and acidic residues" evidence="5">
    <location>
        <begin position="739"/>
        <end position="748"/>
    </location>
</feature>
<feature type="region of interest" description="Disordered" evidence="5">
    <location>
        <begin position="580"/>
        <end position="606"/>
    </location>
</feature>
<proteinExistence type="predicted"/>
<feature type="compositionally biased region" description="Basic and acidic residues" evidence="5">
    <location>
        <begin position="300"/>
        <end position="311"/>
    </location>
</feature>